<evidence type="ECO:0000313" key="2">
    <source>
        <dbReference type="EMBL" id="TQV87264.1"/>
    </source>
</evidence>
<dbReference type="Pfam" id="PF13599">
    <property type="entry name" value="Pentapeptide_4"/>
    <property type="match status" value="1"/>
</dbReference>
<dbReference type="OrthoDB" id="5290767at2"/>
<dbReference type="Pfam" id="PF09937">
    <property type="entry name" value="DUF2169"/>
    <property type="match status" value="1"/>
</dbReference>
<dbReference type="Pfam" id="PF00805">
    <property type="entry name" value="Pentapeptide"/>
    <property type="match status" value="1"/>
</dbReference>
<gene>
    <name evidence="2" type="ORF">FLL46_12490</name>
</gene>
<dbReference type="InterPro" id="IPR001646">
    <property type="entry name" value="5peptide_repeat"/>
</dbReference>
<evidence type="ECO:0000313" key="3">
    <source>
        <dbReference type="Proteomes" id="UP000315439"/>
    </source>
</evidence>
<dbReference type="Gene3D" id="2.160.20.80">
    <property type="entry name" value="E3 ubiquitin-protein ligase SopA"/>
    <property type="match status" value="3"/>
</dbReference>
<accession>A0A545UCS0</accession>
<dbReference type="RefSeq" id="WP_142893855.1">
    <property type="nucleotide sequence ID" value="NZ_ML660164.1"/>
</dbReference>
<dbReference type="InterPro" id="IPR052949">
    <property type="entry name" value="PA_immunity-related"/>
</dbReference>
<dbReference type="PANTHER" id="PTHR42999">
    <property type="entry name" value="ANTIBIOTIC RESISTANCE PROTEIN MCBG"/>
    <property type="match status" value="1"/>
</dbReference>
<dbReference type="PANTHER" id="PTHR42999:SF1">
    <property type="entry name" value="PENTAPEPTIDE REPEAT-CONTAINING PROTEIN"/>
    <property type="match status" value="1"/>
</dbReference>
<name>A0A545UCS0_9GAMM</name>
<dbReference type="InterPro" id="IPR018683">
    <property type="entry name" value="DUF2169"/>
</dbReference>
<dbReference type="EMBL" id="VIKS01000008">
    <property type="protein sequence ID" value="TQV87264.1"/>
    <property type="molecule type" value="Genomic_DNA"/>
</dbReference>
<dbReference type="Proteomes" id="UP000315439">
    <property type="component" value="Unassembled WGS sequence"/>
</dbReference>
<comment type="caution">
    <text evidence="2">The sequence shown here is derived from an EMBL/GenBank/DDBJ whole genome shotgun (WGS) entry which is preliminary data.</text>
</comment>
<dbReference type="AlphaFoldDB" id="A0A545UCS0"/>
<evidence type="ECO:0000259" key="1">
    <source>
        <dbReference type="Pfam" id="PF09937"/>
    </source>
</evidence>
<sequence length="875" mass="98455">MQIIKPQNLGLLHKTYRFKQQDYFAATVLIHFNLITGSIIKDTEQWTNISKTLDQGDIFDQAMPKPNGEFLLAGNVSTPGKEPMQSCATKIQFGPLTKEINVLGDRVRTRNPVGIWRTSQPEAFTELPISWNRTYGGKSEQRNPDGIGRMSGAQWIFGSKENQLANFYDKQFSDSPVCTLPEKPDWKKRQKMSGTYDKKWQKEEYPGLARDIDWRYFNVAPADQQIKSYWKGNESFTLTNLHSEHPIICGKLPELNGRCFIESTTGRQSHDTEFKEIPLNLDTVWLFPNSLSGSLLFRGYCQVQDSDALDVNKILIAYENNVDARRTLQDYQTAMALKTNRETSAENAFNDALLSPKKPESTLIQEKQEDQQAEQAFQDKQQKAAQAINDKYAKGATAAVASHFTLKKLRKPTIPLPSPQSLERGDFSLLKTLQKTDRLVKKLTSLATRKQKQAEKELEKLKSINLKNLKADPANEQKSALSTDKMVSTALAAAVSSGQMSPQQKTALKLAVSQAKKTAAQSRAFAPLAEAPKNVNPEALSKQLKSSSNASDSIEGLDMSGIKLSGQFFKDKTFTNTQFEFAELTDCHFQNCQFDAAVFSNATLVQTTFEDCQLVNCNLESMKSLQLLLKNCQLTDCRMGEAQFKESRIQQSIFDKCIALKADFQHSQLTDCRFDMSVLMQANINDCDWINCQIAKSVFLDAYLQFNRWQKCTVDRCAWTGAKQELSTYNDCQLTEVQTGGEAFWTRSIVENCTLTTCGFREIAMNKLTLLNSALSGCDFAQSNLFQSVVKDSHFLNCVFSSADLSEIKMTDCNLYQGLCRKTLINNAALQTVKIVNSDCFEAQFIDTNLKYVDGLEKQYIITTEEQLTNAKNAA</sequence>
<reference evidence="2 3" key="1">
    <citation type="submission" date="2019-07" db="EMBL/GenBank/DDBJ databases">
        <title>Draft genome for Aliikangiella sp. M105.</title>
        <authorList>
            <person name="Wang G."/>
        </authorList>
    </citation>
    <scope>NUCLEOTIDE SEQUENCE [LARGE SCALE GENOMIC DNA]</scope>
    <source>
        <strain evidence="2 3">M105</strain>
    </source>
</reference>
<proteinExistence type="predicted"/>
<feature type="domain" description="DUF2169" evidence="1">
    <location>
        <begin position="26"/>
        <end position="298"/>
    </location>
</feature>
<organism evidence="2 3">
    <name type="scientific">Aliikangiella coralliicola</name>
    <dbReference type="NCBI Taxonomy" id="2592383"/>
    <lineage>
        <taxon>Bacteria</taxon>
        <taxon>Pseudomonadati</taxon>
        <taxon>Pseudomonadota</taxon>
        <taxon>Gammaproteobacteria</taxon>
        <taxon>Oceanospirillales</taxon>
        <taxon>Pleioneaceae</taxon>
        <taxon>Aliikangiella</taxon>
    </lineage>
</organism>
<keyword evidence="3" id="KW-1185">Reference proteome</keyword>
<protein>
    <submittedName>
        <fullName evidence="2">DUF2169 domain-containing protein</fullName>
    </submittedName>
</protein>
<dbReference type="SUPFAM" id="SSF141571">
    <property type="entry name" value="Pentapeptide repeat-like"/>
    <property type="match status" value="2"/>
</dbReference>